<proteinExistence type="predicted"/>
<evidence type="ECO:0000313" key="2">
    <source>
        <dbReference type="Proteomes" id="UP000053477"/>
    </source>
</evidence>
<accession>A0A0H2RN28</accession>
<dbReference type="InParanoid" id="A0A0H2RN28"/>
<dbReference type="Proteomes" id="UP000053477">
    <property type="component" value="Unassembled WGS sequence"/>
</dbReference>
<dbReference type="AlphaFoldDB" id="A0A0H2RN28"/>
<evidence type="ECO:0000313" key="1">
    <source>
        <dbReference type="EMBL" id="KLO12982.1"/>
    </source>
</evidence>
<organism evidence="1 2">
    <name type="scientific">Schizopora paradoxa</name>
    <dbReference type="NCBI Taxonomy" id="27342"/>
    <lineage>
        <taxon>Eukaryota</taxon>
        <taxon>Fungi</taxon>
        <taxon>Dikarya</taxon>
        <taxon>Basidiomycota</taxon>
        <taxon>Agaricomycotina</taxon>
        <taxon>Agaricomycetes</taxon>
        <taxon>Hymenochaetales</taxon>
        <taxon>Schizoporaceae</taxon>
        <taxon>Schizopora</taxon>
    </lineage>
</organism>
<protein>
    <submittedName>
        <fullName evidence="1">Uncharacterized protein</fullName>
    </submittedName>
</protein>
<gene>
    <name evidence="1" type="ORF">SCHPADRAFT_387900</name>
</gene>
<reference evidence="1 2" key="1">
    <citation type="submission" date="2015-04" db="EMBL/GenBank/DDBJ databases">
        <title>Complete genome sequence of Schizopora paradoxa KUC8140, a cosmopolitan wood degrader in East Asia.</title>
        <authorList>
            <consortium name="DOE Joint Genome Institute"/>
            <person name="Min B."/>
            <person name="Park H."/>
            <person name="Jang Y."/>
            <person name="Kim J.-J."/>
            <person name="Kim K.H."/>
            <person name="Pangilinan J."/>
            <person name="Lipzen A."/>
            <person name="Riley R."/>
            <person name="Grigoriev I.V."/>
            <person name="Spatafora J.W."/>
            <person name="Choi I.-G."/>
        </authorList>
    </citation>
    <scope>NUCLEOTIDE SEQUENCE [LARGE SCALE GENOMIC DNA]</scope>
    <source>
        <strain evidence="1 2">KUC8140</strain>
    </source>
</reference>
<keyword evidence="2" id="KW-1185">Reference proteome</keyword>
<name>A0A0H2RN28_9AGAM</name>
<dbReference type="EMBL" id="KQ085967">
    <property type="protein sequence ID" value="KLO12982.1"/>
    <property type="molecule type" value="Genomic_DNA"/>
</dbReference>
<sequence>MTVHEKRVRACVCAESHLKFAKRLFRIYPGSPLLRRARMVIGHGREQAKANQRLALRPRGPSSVGRHELDPDPEPVFKLIRGSAYYSG</sequence>